<dbReference type="AlphaFoldDB" id="A0AB34GZZ0"/>
<feature type="domain" description="Large ribosomal subunit protein bL9m C-terminal" evidence="2">
    <location>
        <begin position="26"/>
        <end position="97"/>
    </location>
</feature>
<feature type="region of interest" description="Disordered" evidence="1">
    <location>
        <begin position="1"/>
        <end position="27"/>
    </location>
</feature>
<reference evidence="3 4" key="1">
    <citation type="submission" date="2022-11" db="EMBL/GenBank/DDBJ databases">
        <title>Whole genome sequence of Eschrichtius robustus ER-17-0199.</title>
        <authorList>
            <person name="Bruniche-Olsen A."/>
            <person name="Black A.N."/>
            <person name="Fields C.J."/>
            <person name="Walden K."/>
            <person name="Dewoody J.A."/>
        </authorList>
    </citation>
    <scope>NUCLEOTIDE SEQUENCE [LARGE SCALE GENOMIC DNA]</scope>
    <source>
        <strain evidence="3">ER-17-0199</strain>
        <tissue evidence="3">Blubber</tissue>
    </source>
</reference>
<sequence length="104" mass="11753">MAVYASPENEKPCQEENLLRREGRPEKIQTKAGEATVKFLKRCHLDEGMNSVKWELNPEIVAGHFLRNLGVVVTPHALKLPEEPIAQRGECWCEVTVVDKKSIS</sequence>
<gene>
    <name evidence="3" type="ORF">J1605_008462</name>
</gene>
<dbReference type="GO" id="GO:0006412">
    <property type="term" value="P:translation"/>
    <property type="evidence" value="ECO:0007669"/>
    <property type="project" value="InterPro"/>
</dbReference>
<comment type="caution">
    <text evidence="3">The sequence shown here is derived from an EMBL/GenBank/DDBJ whole genome shotgun (WGS) entry which is preliminary data.</text>
</comment>
<dbReference type="GO" id="GO:0003735">
    <property type="term" value="F:structural constituent of ribosome"/>
    <property type="evidence" value="ECO:0007669"/>
    <property type="project" value="InterPro"/>
</dbReference>
<evidence type="ECO:0000313" key="4">
    <source>
        <dbReference type="Proteomes" id="UP001159641"/>
    </source>
</evidence>
<evidence type="ECO:0000256" key="1">
    <source>
        <dbReference type="SAM" id="MobiDB-lite"/>
    </source>
</evidence>
<dbReference type="GO" id="GO:0005840">
    <property type="term" value="C:ribosome"/>
    <property type="evidence" value="ECO:0007669"/>
    <property type="project" value="InterPro"/>
</dbReference>
<protein>
    <recommendedName>
        <fullName evidence="2">Large ribosomal subunit protein bL9m C-terminal domain-containing protein</fullName>
    </recommendedName>
</protein>
<feature type="compositionally biased region" description="Basic and acidic residues" evidence="1">
    <location>
        <begin position="8"/>
        <end position="27"/>
    </location>
</feature>
<keyword evidence="4" id="KW-1185">Reference proteome</keyword>
<dbReference type="InterPro" id="IPR054302">
    <property type="entry name" value="Ribosomal_bL9m_C"/>
</dbReference>
<name>A0AB34GZZ0_ESCRO</name>
<accession>A0AB34GZZ0</accession>
<dbReference type="Proteomes" id="UP001159641">
    <property type="component" value="Unassembled WGS sequence"/>
</dbReference>
<evidence type="ECO:0000259" key="2">
    <source>
        <dbReference type="Pfam" id="PF22078"/>
    </source>
</evidence>
<evidence type="ECO:0000313" key="3">
    <source>
        <dbReference type="EMBL" id="KAJ8784311.1"/>
    </source>
</evidence>
<organism evidence="3 4">
    <name type="scientific">Eschrichtius robustus</name>
    <name type="common">California gray whale</name>
    <name type="synonym">Eschrichtius gibbosus</name>
    <dbReference type="NCBI Taxonomy" id="9764"/>
    <lineage>
        <taxon>Eukaryota</taxon>
        <taxon>Metazoa</taxon>
        <taxon>Chordata</taxon>
        <taxon>Craniata</taxon>
        <taxon>Vertebrata</taxon>
        <taxon>Euteleostomi</taxon>
        <taxon>Mammalia</taxon>
        <taxon>Eutheria</taxon>
        <taxon>Laurasiatheria</taxon>
        <taxon>Artiodactyla</taxon>
        <taxon>Whippomorpha</taxon>
        <taxon>Cetacea</taxon>
        <taxon>Mysticeti</taxon>
        <taxon>Eschrichtiidae</taxon>
        <taxon>Eschrichtius</taxon>
    </lineage>
</organism>
<dbReference type="Pfam" id="PF22078">
    <property type="entry name" value="Ribosomal_bL9m_C"/>
    <property type="match status" value="1"/>
</dbReference>
<proteinExistence type="predicted"/>
<dbReference type="InterPro" id="IPR000244">
    <property type="entry name" value="Ribosomal_bL9"/>
</dbReference>
<dbReference type="EMBL" id="JAIQCJ010002067">
    <property type="protein sequence ID" value="KAJ8784311.1"/>
    <property type="molecule type" value="Genomic_DNA"/>
</dbReference>
<dbReference type="PANTHER" id="PTHR21368">
    <property type="entry name" value="50S RIBOSOMAL PROTEIN L9"/>
    <property type="match status" value="1"/>
</dbReference>